<reference evidence="5 6" key="1">
    <citation type="submission" date="2015-09" db="EMBL/GenBank/DDBJ databases">
        <authorList>
            <person name="Jackson K.R."/>
            <person name="Lunt B.L."/>
            <person name="Fisher J.N.B."/>
            <person name="Gardner A.V."/>
            <person name="Bailey M.E."/>
            <person name="Deus L.M."/>
            <person name="Earl A.S."/>
            <person name="Gibby P.D."/>
            <person name="Hartmann K.A."/>
            <person name="Liu J.E."/>
            <person name="Manci A.M."/>
            <person name="Nielsen D.A."/>
            <person name="Solomon M.B."/>
            <person name="Breakwell D.P."/>
            <person name="Burnett S.H."/>
            <person name="Grose J.H."/>
        </authorList>
    </citation>
    <scope>NUCLEOTIDE SEQUENCE [LARGE SCALE GENOMIC DNA]</scope>
    <source>
        <strain evidence="5 6">2789STDY5608636</strain>
    </source>
</reference>
<dbReference type="GO" id="GO:0003677">
    <property type="term" value="F:DNA binding"/>
    <property type="evidence" value="ECO:0007669"/>
    <property type="project" value="UniProtKB-KW"/>
</dbReference>
<organism evidence="5 6">
    <name type="scientific">Bordetella pseudohinzii</name>
    <dbReference type="NCBI Taxonomy" id="1331258"/>
    <lineage>
        <taxon>Bacteria</taxon>
        <taxon>Pseudomonadati</taxon>
        <taxon>Pseudomonadota</taxon>
        <taxon>Betaproteobacteria</taxon>
        <taxon>Burkholderiales</taxon>
        <taxon>Alcaligenaceae</taxon>
        <taxon>Bordetella</taxon>
    </lineage>
</organism>
<sequence length="151" mass="16101">MSPPPSASIGRLLVNSGRQWRKRIDQALAVEGLSQATAWPLLVLRVHGVPLRQGVLADEIGIEGASLVRVIDALQAAGLIERLADPEDRRARCVTLSAAGQAKAADIARIVDRVRAEVVSGIDPAELATAERVLRAVQQRLETLNAPGHEA</sequence>
<dbReference type="RefSeq" id="WP_180961770.1">
    <property type="nucleotide sequence ID" value="NZ_CAJGUP010000062.1"/>
</dbReference>
<dbReference type="SUPFAM" id="SSF46785">
    <property type="entry name" value="Winged helix' DNA-binding domain"/>
    <property type="match status" value="1"/>
</dbReference>
<dbReference type="GO" id="GO:0006950">
    <property type="term" value="P:response to stress"/>
    <property type="evidence" value="ECO:0007669"/>
    <property type="project" value="TreeGrafter"/>
</dbReference>
<dbReference type="InterPro" id="IPR036390">
    <property type="entry name" value="WH_DNA-bd_sf"/>
</dbReference>
<evidence type="ECO:0000256" key="1">
    <source>
        <dbReference type="ARBA" id="ARBA00023015"/>
    </source>
</evidence>
<evidence type="ECO:0000313" key="5">
    <source>
        <dbReference type="EMBL" id="CUI50235.1"/>
    </source>
</evidence>
<name>A0A0M7D940_9BORD</name>
<evidence type="ECO:0000259" key="4">
    <source>
        <dbReference type="PROSITE" id="PS50995"/>
    </source>
</evidence>
<evidence type="ECO:0000256" key="3">
    <source>
        <dbReference type="ARBA" id="ARBA00023163"/>
    </source>
</evidence>
<dbReference type="Gene3D" id="1.10.10.10">
    <property type="entry name" value="Winged helix-like DNA-binding domain superfamily/Winged helix DNA-binding domain"/>
    <property type="match status" value="1"/>
</dbReference>
<dbReference type="EMBL" id="CYTV01000002">
    <property type="protein sequence ID" value="CUI50235.1"/>
    <property type="molecule type" value="Genomic_DNA"/>
</dbReference>
<dbReference type="PRINTS" id="PR00598">
    <property type="entry name" value="HTHMARR"/>
</dbReference>
<dbReference type="PANTHER" id="PTHR33164">
    <property type="entry name" value="TRANSCRIPTIONAL REGULATOR, MARR FAMILY"/>
    <property type="match status" value="1"/>
</dbReference>
<dbReference type="PANTHER" id="PTHR33164:SF64">
    <property type="entry name" value="TRANSCRIPTIONAL REGULATOR SLYA"/>
    <property type="match status" value="1"/>
</dbReference>
<dbReference type="AlphaFoldDB" id="A0A0M7D940"/>
<keyword evidence="1" id="KW-0805">Transcription regulation</keyword>
<dbReference type="InterPro" id="IPR036388">
    <property type="entry name" value="WH-like_DNA-bd_sf"/>
</dbReference>
<dbReference type="InterPro" id="IPR039422">
    <property type="entry name" value="MarR/SlyA-like"/>
</dbReference>
<dbReference type="Proteomes" id="UP000053096">
    <property type="component" value="Unassembled WGS sequence"/>
</dbReference>
<keyword evidence="2" id="KW-0238">DNA-binding</keyword>
<gene>
    <name evidence="5" type="primary">slyA_2</name>
    <name evidence="5" type="ORF">ERS370011_00838</name>
</gene>
<protein>
    <submittedName>
        <fullName evidence="5">Salmolysin</fullName>
    </submittedName>
</protein>
<dbReference type="SMART" id="SM00347">
    <property type="entry name" value="HTH_MARR"/>
    <property type="match status" value="1"/>
</dbReference>
<accession>A0A0M7D940</accession>
<dbReference type="InterPro" id="IPR000835">
    <property type="entry name" value="HTH_MarR-typ"/>
</dbReference>
<keyword evidence="3" id="KW-0804">Transcription</keyword>
<evidence type="ECO:0000256" key="2">
    <source>
        <dbReference type="ARBA" id="ARBA00023125"/>
    </source>
</evidence>
<proteinExistence type="predicted"/>
<dbReference type="GO" id="GO:0003700">
    <property type="term" value="F:DNA-binding transcription factor activity"/>
    <property type="evidence" value="ECO:0007669"/>
    <property type="project" value="InterPro"/>
</dbReference>
<dbReference type="Pfam" id="PF12802">
    <property type="entry name" value="MarR_2"/>
    <property type="match status" value="1"/>
</dbReference>
<evidence type="ECO:0000313" key="6">
    <source>
        <dbReference type="Proteomes" id="UP000053096"/>
    </source>
</evidence>
<dbReference type="PROSITE" id="PS50995">
    <property type="entry name" value="HTH_MARR_2"/>
    <property type="match status" value="1"/>
</dbReference>
<feature type="domain" description="HTH marR-type" evidence="4">
    <location>
        <begin position="6"/>
        <end position="139"/>
    </location>
</feature>